<accession>A0A4U0WVH0</accession>
<dbReference type="InterPro" id="IPR011333">
    <property type="entry name" value="SKP1/BTB/POZ_sf"/>
</dbReference>
<organism evidence="1 2">
    <name type="scientific">Friedmanniomyces simplex</name>
    <dbReference type="NCBI Taxonomy" id="329884"/>
    <lineage>
        <taxon>Eukaryota</taxon>
        <taxon>Fungi</taxon>
        <taxon>Dikarya</taxon>
        <taxon>Ascomycota</taxon>
        <taxon>Pezizomycotina</taxon>
        <taxon>Dothideomycetes</taxon>
        <taxon>Dothideomycetidae</taxon>
        <taxon>Mycosphaerellales</taxon>
        <taxon>Teratosphaeriaceae</taxon>
        <taxon>Friedmanniomyces</taxon>
    </lineage>
</organism>
<reference evidence="1 2" key="1">
    <citation type="submission" date="2017-03" db="EMBL/GenBank/DDBJ databases">
        <title>Genomes of endolithic fungi from Antarctica.</title>
        <authorList>
            <person name="Coleine C."/>
            <person name="Masonjones S."/>
            <person name="Stajich J.E."/>
        </authorList>
    </citation>
    <scope>NUCLEOTIDE SEQUENCE [LARGE SCALE GENOMIC DNA]</scope>
    <source>
        <strain evidence="1 2">CCFEE 5184</strain>
    </source>
</reference>
<dbReference type="Proteomes" id="UP000309340">
    <property type="component" value="Unassembled WGS sequence"/>
</dbReference>
<dbReference type="EMBL" id="NAJQ01000710">
    <property type="protein sequence ID" value="TKA65725.1"/>
    <property type="molecule type" value="Genomic_DNA"/>
</dbReference>
<protein>
    <recommendedName>
        <fullName evidence="3">BTB domain-containing protein</fullName>
    </recommendedName>
</protein>
<proteinExistence type="predicted"/>
<keyword evidence="2" id="KW-1185">Reference proteome</keyword>
<evidence type="ECO:0008006" key="3">
    <source>
        <dbReference type="Google" id="ProtNLM"/>
    </source>
</evidence>
<evidence type="ECO:0000313" key="2">
    <source>
        <dbReference type="Proteomes" id="UP000309340"/>
    </source>
</evidence>
<sequence length="205" mass="22764">MEPASQSPEGKRFDYTEFSEDIDADGEVLIEVTRNEGTATALRVSSKVLSLASAVFDKMFHSGFKEDIGSSPCLPLRSIPLRDDDEEALRTILYAIHYRGEKMAGNPSVQLLSKIGVLCDKYDFAQALAPWSTRWIDYAMTAAQGRDLESLLLTSYTLDAADMFWKISSKIANQQSGGFGDSPGRQQYVVPEEMRGTFHDSKFAL</sequence>
<dbReference type="STRING" id="329884.A0A4U0WVH0"/>
<dbReference type="Gene3D" id="3.30.710.10">
    <property type="entry name" value="Potassium Channel Kv1.1, Chain A"/>
    <property type="match status" value="1"/>
</dbReference>
<name>A0A4U0WVH0_9PEZI</name>
<dbReference type="OrthoDB" id="5275938at2759"/>
<gene>
    <name evidence="1" type="ORF">B0A55_12140</name>
</gene>
<evidence type="ECO:0000313" key="1">
    <source>
        <dbReference type="EMBL" id="TKA65725.1"/>
    </source>
</evidence>
<dbReference type="AlphaFoldDB" id="A0A4U0WVH0"/>
<comment type="caution">
    <text evidence="1">The sequence shown here is derived from an EMBL/GenBank/DDBJ whole genome shotgun (WGS) entry which is preliminary data.</text>
</comment>
<dbReference type="CDD" id="cd18186">
    <property type="entry name" value="BTB_POZ_ZBTB_KLHL-like"/>
    <property type="match status" value="1"/>
</dbReference>